<dbReference type="EMBL" id="VRLW01000001">
    <property type="protein sequence ID" value="KAA1259555.1"/>
    <property type="molecule type" value="Genomic_DNA"/>
</dbReference>
<dbReference type="PANTHER" id="PTHR33608">
    <property type="entry name" value="BLL2464 PROTEIN"/>
    <property type="match status" value="1"/>
</dbReference>
<dbReference type="Pfam" id="PF01882">
    <property type="entry name" value="DUF58"/>
    <property type="match status" value="1"/>
</dbReference>
<dbReference type="PANTHER" id="PTHR33608:SF6">
    <property type="entry name" value="BLL2464 PROTEIN"/>
    <property type="match status" value="1"/>
</dbReference>
<evidence type="ECO:0000259" key="1">
    <source>
        <dbReference type="PROSITE" id="PS50234"/>
    </source>
</evidence>
<dbReference type="Gene3D" id="3.40.50.410">
    <property type="entry name" value="von Willebrand factor, type A domain"/>
    <property type="match status" value="1"/>
</dbReference>
<dbReference type="InterPro" id="IPR002881">
    <property type="entry name" value="DUF58"/>
</dbReference>
<dbReference type="RefSeq" id="WP_238383169.1">
    <property type="nucleotide sequence ID" value="NZ_LWSK01000097.1"/>
</dbReference>
<accession>A0A5B1CHY6</accession>
<evidence type="ECO:0000313" key="3">
    <source>
        <dbReference type="Proteomes" id="UP000322699"/>
    </source>
</evidence>
<protein>
    <recommendedName>
        <fullName evidence="1">VWFA domain-containing protein</fullName>
    </recommendedName>
</protein>
<keyword evidence="3" id="KW-1185">Reference proteome</keyword>
<evidence type="ECO:0000313" key="2">
    <source>
        <dbReference type="EMBL" id="KAA1259555.1"/>
    </source>
</evidence>
<sequence length="323" mass="37274" precursor="true">MIMPWFSWGRSKQAIESPANESSTAQLMRRIRRVQIKTSHKVDDLLVGRWHSAFKGRGMEFEEVRPYQVGDDVRTIDWNVTARAGEPFVKLFREERETSVILLVDVSGSQNFGTQQQSKAELVTEFAATIAMSAIKNNDKVGLTMFSDKIEKSIPTRQGSRHALRIIRELLFWQDSHSNSGQAESAFNNRTDIQAALEHLGRTNKRRRVVFLISDFQNSGYEKTLRVTRRKHDVIPVVVGDQREFQWPSVGMIRLRDPESGGMVDIDTNSRSTRNQIQSIMRQQSEATDEMFRRMRLEPLRLMTGEDFVDPLAKYFQKRHAQA</sequence>
<comment type="caution">
    <text evidence="2">The sequence shown here is derived from an EMBL/GenBank/DDBJ whole genome shotgun (WGS) entry which is preliminary data.</text>
</comment>
<dbReference type="SMART" id="SM00327">
    <property type="entry name" value="VWA"/>
    <property type="match status" value="1"/>
</dbReference>
<dbReference type="AlphaFoldDB" id="A0A5B1CHY6"/>
<organism evidence="2 3">
    <name type="scientific">Rubripirellula obstinata</name>
    <dbReference type="NCBI Taxonomy" id="406547"/>
    <lineage>
        <taxon>Bacteria</taxon>
        <taxon>Pseudomonadati</taxon>
        <taxon>Planctomycetota</taxon>
        <taxon>Planctomycetia</taxon>
        <taxon>Pirellulales</taxon>
        <taxon>Pirellulaceae</taxon>
        <taxon>Rubripirellula</taxon>
    </lineage>
</organism>
<dbReference type="Proteomes" id="UP000322699">
    <property type="component" value="Unassembled WGS sequence"/>
</dbReference>
<proteinExistence type="predicted"/>
<dbReference type="PROSITE" id="PS50234">
    <property type="entry name" value="VWFA"/>
    <property type="match status" value="1"/>
</dbReference>
<reference evidence="2 3" key="1">
    <citation type="submission" date="2019-08" db="EMBL/GenBank/DDBJ databases">
        <title>Deep-cultivation of Planctomycetes and their phenomic and genomic characterization uncovers novel biology.</title>
        <authorList>
            <person name="Wiegand S."/>
            <person name="Jogler M."/>
            <person name="Boedeker C."/>
            <person name="Pinto D."/>
            <person name="Vollmers J."/>
            <person name="Rivas-Marin E."/>
            <person name="Kohn T."/>
            <person name="Peeters S.H."/>
            <person name="Heuer A."/>
            <person name="Rast P."/>
            <person name="Oberbeckmann S."/>
            <person name="Bunk B."/>
            <person name="Jeske O."/>
            <person name="Meyerdierks A."/>
            <person name="Storesund J.E."/>
            <person name="Kallscheuer N."/>
            <person name="Luecker S."/>
            <person name="Lage O.M."/>
            <person name="Pohl T."/>
            <person name="Merkel B.J."/>
            <person name="Hornburger P."/>
            <person name="Mueller R.-W."/>
            <person name="Bruemmer F."/>
            <person name="Labrenz M."/>
            <person name="Spormann A.M."/>
            <person name="Op Den Camp H."/>
            <person name="Overmann J."/>
            <person name="Amann R."/>
            <person name="Jetten M.S.M."/>
            <person name="Mascher T."/>
            <person name="Medema M.H."/>
            <person name="Devos D.P."/>
            <person name="Kaster A.-K."/>
            <person name="Ovreas L."/>
            <person name="Rohde M."/>
            <person name="Galperin M.Y."/>
            <person name="Jogler C."/>
        </authorList>
    </citation>
    <scope>NUCLEOTIDE SEQUENCE [LARGE SCALE GENOMIC DNA]</scope>
    <source>
        <strain evidence="2 3">LF1</strain>
    </source>
</reference>
<dbReference type="SUPFAM" id="SSF53300">
    <property type="entry name" value="vWA-like"/>
    <property type="match status" value="1"/>
</dbReference>
<dbReference type="InterPro" id="IPR036465">
    <property type="entry name" value="vWFA_dom_sf"/>
</dbReference>
<feature type="domain" description="VWFA" evidence="1">
    <location>
        <begin position="99"/>
        <end position="240"/>
    </location>
</feature>
<dbReference type="CDD" id="cd00198">
    <property type="entry name" value="vWFA"/>
    <property type="match status" value="1"/>
</dbReference>
<gene>
    <name evidence="2" type="ORF">LF1_20890</name>
</gene>
<dbReference type="InterPro" id="IPR002035">
    <property type="entry name" value="VWF_A"/>
</dbReference>
<name>A0A5B1CHY6_9BACT</name>